<keyword evidence="15" id="KW-1185">Reference proteome</keyword>
<evidence type="ECO:0000256" key="6">
    <source>
        <dbReference type="ARBA" id="ARBA00022989"/>
    </source>
</evidence>
<organism evidence="14 15">
    <name type="scientific">Pseudoalteromonas marina</name>
    <dbReference type="NCBI Taxonomy" id="267375"/>
    <lineage>
        <taxon>Bacteria</taxon>
        <taxon>Pseudomonadati</taxon>
        <taxon>Pseudomonadota</taxon>
        <taxon>Gammaproteobacteria</taxon>
        <taxon>Alteromonadales</taxon>
        <taxon>Pseudoalteromonadaceae</taxon>
        <taxon>Pseudoalteromonas</taxon>
    </lineage>
</organism>
<evidence type="ECO:0000313" key="14">
    <source>
        <dbReference type="EMBL" id="MDP2565515.1"/>
    </source>
</evidence>
<evidence type="ECO:0000256" key="10">
    <source>
        <dbReference type="ARBA" id="ARBA00023136"/>
    </source>
</evidence>
<keyword evidence="8" id="KW-0408">Iron</keyword>
<feature type="transmembrane region" description="Helical" evidence="12">
    <location>
        <begin position="82"/>
        <end position="104"/>
    </location>
</feature>
<accession>A0ABT9FFD9</accession>
<reference evidence="14" key="1">
    <citation type="submission" date="2023-07" db="EMBL/GenBank/DDBJ databases">
        <title>Genome content predicts the carbon catabolic preferences of heterotrophic bacteria.</title>
        <authorList>
            <person name="Gralka M."/>
        </authorList>
    </citation>
    <scope>NUCLEOTIDE SEQUENCE</scope>
    <source>
        <strain evidence="14">4G09</strain>
    </source>
</reference>
<dbReference type="RefSeq" id="WP_305472324.1">
    <property type="nucleotide sequence ID" value="NZ_JAUYVT010000012.1"/>
</dbReference>
<evidence type="ECO:0000256" key="3">
    <source>
        <dbReference type="ARBA" id="ARBA00022516"/>
    </source>
</evidence>
<dbReference type="PANTHER" id="PTHR11351:SF31">
    <property type="entry name" value="DESATURASE 1, ISOFORM A-RELATED"/>
    <property type="match status" value="1"/>
</dbReference>
<dbReference type="GO" id="GO:0016491">
    <property type="term" value="F:oxidoreductase activity"/>
    <property type="evidence" value="ECO:0007669"/>
    <property type="project" value="UniProtKB-KW"/>
</dbReference>
<keyword evidence="10 12" id="KW-0472">Membrane</keyword>
<feature type="transmembrane region" description="Helical" evidence="12">
    <location>
        <begin position="173"/>
        <end position="194"/>
    </location>
</feature>
<dbReference type="EC" id="1.14.19.-" evidence="14"/>
<evidence type="ECO:0000313" key="15">
    <source>
        <dbReference type="Proteomes" id="UP001177212"/>
    </source>
</evidence>
<comment type="subcellular location">
    <subcellularLocation>
        <location evidence="1">Membrane</location>
        <topology evidence="1">Multi-pass membrane protein</topology>
    </subcellularLocation>
</comment>
<keyword evidence="5" id="KW-0276">Fatty acid metabolism</keyword>
<dbReference type="InterPro" id="IPR015876">
    <property type="entry name" value="Acyl-CoA_DS"/>
</dbReference>
<dbReference type="Pfam" id="PF00487">
    <property type="entry name" value="FA_desaturase"/>
    <property type="match status" value="1"/>
</dbReference>
<protein>
    <submittedName>
        <fullName evidence="14">Acyl-CoA desaturase</fullName>
        <ecNumber evidence="14">1.14.19.-</ecNumber>
    </submittedName>
</protein>
<dbReference type="Proteomes" id="UP001177212">
    <property type="component" value="Unassembled WGS sequence"/>
</dbReference>
<evidence type="ECO:0000256" key="4">
    <source>
        <dbReference type="ARBA" id="ARBA00022692"/>
    </source>
</evidence>
<keyword evidence="7 14" id="KW-0560">Oxidoreductase</keyword>
<keyword evidence="3" id="KW-0444">Lipid biosynthesis</keyword>
<comment type="similarity">
    <text evidence="2">Belongs to the fatty acid desaturase type 2 family.</text>
</comment>
<feature type="domain" description="Fatty acid desaturase" evidence="13">
    <location>
        <begin position="52"/>
        <end position="257"/>
    </location>
</feature>
<evidence type="ECO:0000256" key="7">
    <source>
        <dbReference type="ARBA" id="ARBA00023002"/>
    </source>
</evidence>
<keyword evidence="4 12" id="KW-0812">Transmembrane</keyword>
<dbReference type="EMBL" id="JAUYVT010000012">
    <property type="protein sequence ID" value="MDP2565515.1"/>
    <property type="molecule type" value="Genomic_DNA"/>
</dbReference>
<proteinExistence type="inferred from homology"/>
<dbReference type="InterPro" id="IPR005804">
    <property type="entry name" value="FA_desaturase_dom"/>
</dbReference>
<evidence type="ECO:0000256" key="2">
    <source>
        <dbReference type="ARBA" id="ARBA00008749"/>
    </source>
</evidence>
<evidence type="ECO:0000256" key="5">
    <source>
        <dbReference type="ARBA" id="ARBA00022832"/>
    </source>
</evidence>
<name>A0ABT9FFD9_9GAMM</name>
<dbReference type="CDD" id="cd03505">
    <property type="entry name" value="Delta9-FADS-like"/>
    <property type="match status" value="1"/>
</dbReference>
<evidence type="ECO:0000256" key="1">
    <source>
        <dbReference type="ARBA" id="ARBA00004141"/>
    </source>
</evidence>
<evidence type="ECO:0000256" key="11">
    <source>
        <dbReference type="ARBA" id="ARBA00023160"/>
    </source>
</evidence>
<dbReference type="PANTHER" id="PTHR11351">
    <property type="entry name" value="ACYL-COA DESATURASE"/>
    <property type="match status" value="1"/>
</dbReference>
<evidence type="ECO:0000256" key="8">
    <source>
        <dbReference type="ARBA" id="ARBA00023004"/>
    </source>
</evidence>
<keyword evidence="6 12" id="KW-1133">Transmembrane helix</keyword>
<keyword evidence="9" id="KW-0443">Lipid metabolism</keyword>
<keyword evidence="11" id="KW-0275">Fatty acid biosynthesis</keyword>
<evidence type="ECO:0000256" key="9">
    <source>
        <dbReference type="ARBA" id="ARBA00023098"/>
    </source>
</evidence>
<evidence type="ECO:0000256" key="12">
    <source>
        <dbReference type="SAM" id="Phobius"/>
    </source>
</evidence>
<evidence type="ECO:0000259" key="13">
    <source>
        <dbReference type="Pfam" id="PF00487"/>
    </source>
</evidence>
<comment type="caution">
    <text evidence="14">The sequence shown here is derived from an EMBL/GenBank/DDBJ whole genome shotgun (WGS) entry which is preliminary data.</text>
</comment>
<feature type="transmembrane region" description="Helical" evidence="12">
    <location>
        <begin position="21"/>
        <end position="43"/>
    </location>
</feature>
<feature type="transmembrane region" description="Helical" evidence="12">
    <location>
        <begin position="49"/>
        <end position="70"/>
    </location>
</feature>
<gene>
    <name evidence="14" type="ORF">Q8W34_12795</name>
</gene>
<sequence length="302" mass="34888">MYINERVITNEQSNASVGDVVLSPIKVLWVGSILFTAVLGGWYTFSFSALLVFIATTSIILCLGHSLGMHRRLIHKSYQCPLWLEYFFVHLGVVVGLAGPIGMIKTHDMRDWAQRQPECHDYFGHKQPMWKDFFWQLFYDIRLTNSPTFNIETKVIESRVYRWMDKTWMLQQIPLAFLLLLLGGISWVIWGICVRVSISIIGHWLIGYLAHNIGQRHWHVNQAHIQGYNVPFAALLTMGESYHNNHHAFPGSANFALEKGQLDVGWLVLKKLEKLGLVWDLIQPENLPVRSELKRIDSQYEN</sequence>